<comment type="caution">
    <text evidence="1">The sequence shown here is derived from an EMBL/GenBank/DDBJ whole genome shotgun (WGS) entry which is preliminary data.</text>
</comment>
<organism evidence="1 2">
    <name type="scientific">Actinomadura rubrisoli</name>
    <dbReference type="NCBI Taxonomy" id="2530368"/>
    <lineage>
        <taxon>Bacteria</taxon>
        <taxon>Bacillati</taxon>
        <taxon>Actinomycetota</taxon>
        <taxon>Actinomycetes</taxon>
        <taxon>Streptosporangiales</taxon>
        <taxon>Thermomonosporaceae</taxon>
        <taxon>Actinomadura</taxon>
    </lineage>
</organism>
<name>A0A4R5C984_9ACTN</name>
<gene>
    <name evidence="1" type="primary">casB</name>
    <name evidence="1" type="ORF">E1298_02920</name>
</gene>
<evidence type="ECO:0000313" key="2">
    <source>
        <dbReference type="Proteomes" id="UP000294513"/>
    </source>
</evidence>
<keyword evidence="2" id="KW-1185">Reference proteome</keyword>
<dbReference type="Gene3D" id="1.10.520.40">
    <property type="entry name" value="CRISPR-associated protein Cse2"/>
    <property type="match status" value="1"/>
</dbReference>
<dbReference type="EMBL" id="SMKU01000006">
    <property type="protein sequence ID" value="TDD96411.1"/>
    <property type="molecule type" value="Genomic_DNA"/>
</dbReference>
<dbReference type="NCBIfam" id="TIGR02548">
    <property type="entry name" value="casB_cse2"/>
    <property type="match status" value="1"/>
</dbReference>
<dbReference type="InterPro" id="IPR038287">
    <property type="entry name" value="Cse2_sf"/>
</dbReference>
<dbReference type="Proteomes" id="UP000294513">
    <property type="component" value="Unassembled WGS sequence"/>
</dbReference>
<dbReference type="Pfam" id="PF09485">
    <property type="entry name" value="CRISPR_Cse2"/>
    <property type="match status" value="1"/>
</dbReference>
<sequence length="212" mass="23000">MTSTAPAARRSSVRSLVEATAGRFISDLQAGFLADRPAAVGALAQLRRGAGKLPGQVPELWGVTGTEQLFHDQSLSGDDTRAERAEVGFFVAVTLYALHQQSQGTPMHKTGEDLGQGIRRLMPRGEIDETIRRRFVRVGTAATADVLAYRLREVISLLRNGAIPLDYGRLAGQLYLAQTPDGMSQVRRDWGRSFHTYKTGADDGASTDKDTA</sequence>
<dbReference type="AlphaFoldDB" id="A0A4R5C984"/>
<dbReference type="CDD" id="cd09731">
    <property type="entry name" value="Cse2_I-E"/>
    <property type="match status" value="1"/>
</dbReference>
<accession>A0A4R5C984</accession>
<dbReference type="InterPro" id="IPR013382">
    <property type="entry name" value="CRISPR-assoc_prot_Cse2"/>
</dbReference>
<dbReference type="OrthoDB" id="4808431at2"/>
<reference evidence="1 2" key="1">
    <citation type="submission" date="2019-03" db="EMBL/GenBank/DDBJ databases">
        <title>Draft genome sequences of novel Actinobacteria.</title>
        <authorList>
            <person name="Sahin N."/>
            <person name="Ay H."/>
            <person name="Saygin H."/>
        </authorList>
    </citation>
    <scope>NUCLEOTIDE SEQUENCE [LARGE SCALE GENOMIC DNA]</scope>
    <source>
        <strain evidence="1 2">H3C3</strain>
    </source>
</reference>
<protein>
    <submittedName>
        <fullName evidence="1">Type I-E CRISPR-associated protein Cse2/CasB</fullName>
    </submittedName>
</protein>
<proteinExistence type="predicted"/>
<evidence type="ECO:0000313" key="1">
    <source>
        <dbReference type="EMBL" id="TDD96411.1"/>
    </source>
</evidence>